<dbReference type="InterPro" id="IPR036951">
    <property type="entry name" value="ArAA_hydroxylase_sf"/>
</dbReference>
<sequence length="263" mass="29866">MPKSTQYQAKTPDQNGFIAYDIEEDAVWHDLITRQLPAVRANMAQPYLRGLELLDMPIDRVPQCPEISEKLRALTGWKVEPVPALIGFGKFFGMLANRTFPAASFIRNREDFDYIEEPDIFHEIFGHTPLLTDPAFAAFSQAIGEAGTRCEKADYSWLIRLYWFSIEFGLMHEDGQLKALGSGLASSVTELPWSISDKPEHRPFDVIDILRMPYRIDIHQPVYFVIDNLEDLFAAAKRDLLADIAEAREIGLHAPKYPPKDAA</sequence>
<evidence type="ECO:0000313" key="16">
    <source>
        <dbReference type="Proteomes" id="UP001215549"/>
    </source>
</evidence>
<keyword evidence="6 14" id="KW-0560">Oxidoreductase</keyword>
<evidence type="ECO:0000256" key="11">
    <source>
        <dbReference type="PIRSR" id="PIRSR601273-2"/>
    </source>
</evidence>
<dbReference type="EC" id="1.14.16.1" evidence="4"/>
<dbReference type="InterPro" id="IPR005960">
    <property type="entry name" value="Phe-4-hydroxylase_mono"/>
</dbReference>
<feature type="binding site" evidence="11">
    <location>
        <position position="167"/>
    </location>
    <ligand>
        <name>Fe cation</name>
        <dbReference type="ChEBI" id="CHEBI:24875"/>
    </ligand>
</feature>
<dbReference type="NCBIfam" id="TIGR01267">
    <property type="entry name" value="Phe4hydrox_mono"/>
    <property type="match status" value="1"/>
</dbReference>
<evidence type="ECO:0000256" key="6">
    <source>
        <dbReference type="ARBA" id="ARBA00023002"/>
    </source>
</evidence>
<dbReference type="Gene3D" id="1.10.800.10">
    <property type="entry name" value="Aromatic amino acid hydroxylase"/>
    <property type="match status" value="1"/>
</dbReference>
<evidence type="ECO:0000313" key="15">
    <source>
        <dbReference type="Proteomes" id="UP000186216"/>
    </source>
</evidence>
<feature type="binding site" evidence="11">
    <location>
        <position position="122"/>
    </location>
    <ligand>
        <name>Fe cation</name>
        <dbReference type="ChEBI" id="CHEBI:24875"/>
    </ligand>
</feature>
<evidence type="ECO:0000313" key="14">
    <source>
        <dbReference type="EMBL" id="WCR03480.1"/>
    </source>
</evidence>
<dbReference type="PANTHER" id="PTHR11473:SF24">
    <property type="entry name" value="PHENYLALANINE-4-HYDROXYLASE"/>
    <property type="match status" value="1"/>
</dbReference>
<dbReference type="InterPro" id="IPR036329">
    <property type="entry name" value="Aro-AA_hydroxylase_C_sf"/>
</dbReference>
<dbReference type="Proteomes" id="UP000186216">
    <property type="component" value="Unassembled WGS sequence"/>
</dbReference>
<keyword evidence="16" id="KW-1185">Reference proteome</keyword>
<evidence type="ECO:0000256" key="5">
    <source>
        <dbReference type="ARBA" id="ARBA00022723"/>
    </source>
</evidence>
<dbReference type="PANTHER" id="PTHR11473">
    <property type="entry name" value="AROMATIC AMINO ACID HYDROXYLASE"/>
    <property type="match status" value="1"/>
</dbReference>
<comment type="pathway">
    <text evidence="2">Amino-acid degradation; L-phenylalanine degradation; acetoacetate and fumarate from L-phenylalanine: step 1/6.</text>
</comment>
<dbReference type="PRINTS" id="PR00372">
    <property type="entry name" value="FYWHYDRXLASE"/>
</dbReference>
<accession>A0AA45W152</accession>
<evidence type="ECO:0000256" key="1">
    <source>
        <dbReference type="ARBA" id="ARBA00001954"/>
    </source>
</evidence>
<name>A0AA45W152_9RHOB</name>
<evidence type="ECO:0000256" key="3">
    <source>
        <dbReference type="ARBA" id="ARBA00009712"/>
    </source>
</evidence>
<evidence type="ECO:0000256" key="2">
    <source>
        <dbReference type="ARBA" id="ARBA00005088"/>
    </source>
</evidence>
<reference evidence="14 16" key="2">
    <citation type="submission" date="2021-01" db="EMBL/GenBank/DDBJ databases">
        <title>Biogeographic distribution of Paracoccus.</title>
        <authorList>
            <person name="Hollensteiner J."/>
            <person name="Leineberger J."/>
            <person name="Brinkhoff T."/>
            <person name="Daniel R."/>
        </authorList>
    </citation>
    <scope>NUCLEOTIDE SEQUENCE [LARGE SCALE GENOMIC DNA]</scope>
    <source>
        <strain evidence="14 16">DSM 18447</strain>
    </source>
</reference>
<dbReference type="EMBL" id="CP067140">
    <property type="protein sequence ID" value="WCR03480.1"/>
    <property type="molecule type" value="Genomic_DNA"/>
</dbReference>
<feature type="domain" description="Biopterin-dependent aromatic amino acid hydroxylase family profile" evidence="12">
    <location>
        <begin position="1"/>
        <end position="263"/>
    </location>
</feature>
<dbReference type="InterPro" id="IPR019774">
    <property type="entry name" value="Aromatic-AA_hydroxylase_C"/>
</dbReference>
<evidence type="ECO:0000256" key="4">
    <source>
        <dbReference type="ARBA" id="ARBA00011995"/>
    </source>
</evidence>
<comment type="similarity">
    <text evidence="3">Belongs to the biopterin-dependent aromatic amino acid hydroxylase family.</text>
</comment>
<evidence type="ECO:0000256" key="10">
    <source>
        <dbReference type="ARBA" id="ARBA00029922"/>
    </source>
</evidence>
<reference evidence="13 15" key="1">
    <citation type="submission" date="2017-01" db="EMBL/GenBank/DDBJ databases">
        <authorList>
            <person name="Varghese N."/>
            <person name="Submissions S."/>
        </authorList>
    </citation>
    <scope>NUCLEOTIDE SEQUENCE [LARGE SCALE GENOMIC DNA]</scope>
    <source>
        <strain evidence="13 15">DSM 18447</strain>
    </source>
</reference>
<dbReference type="Pfam" id="PF00351">
    <property type="entry name" value="Biopterin_H"/>
    <property type="match status" value="1"/>
</dbReference>
<proteinExistence type="inferred from homology"/>
<feature type="binding site" evidence="11">
    <location>
        <position position="127"/>
    </location>
    <ligand>
        <name>Fe cation</name>
        <dbReference type="ChEBI" id="CHEBI:24875"/>
    </ligand>
</feature>
<evidence type="ECO:0000256" key="8">
    <source>
        <dbReference type="ARBA" id="ARBA00023033"/>
    </source>
</evidence>
<evidence type="ECO:0000256" key="7">
    <source>
        <dbReference type="ARBA" id="ARBA00023004"/>
    </source>
</evidence>
<comment type="cofactor">
    <cofactor evidence="1 11">
        <name>Fe(2+)</name>
        <dbReference type="ChEBI" id="CHEBI:29033"/>
    </cofactor>
</comment>
<keyword evidence="8" id="KW-0503">Monooxygenase</keyword>
<evidence type="ECO:0000259" key="12">
    <source>
        <dbReference type="PROSITE" id="PS51410"/>
    </source>
</evidence>
<dbReference type="SUPFAM" id="SSF56534">
    <property type="entry name" value="Aromatic aminoacid monoxygenases, catalytic and oligomerization domains"/>
    <property type="match status" value="1"/>
</dbReference>
<dbReference type="RefSeq" id="WP_076522472.1">
    <property type="nucleotide sequence ID" value="NZ_CP067140.1"/>
</dbReference>
<evidence type="ECO:0000256" key="9">
    <source>
        <dbReference type="ARBA" id="ARBA00023232"/>
    </source>
</evidence>
<dbReference type="Proteomes" id="UP001215549">
    <property type="component" value="Chromosome"/>
</dbReference>
<dbReference type="GO" id="GO:0005506">
    <property type="term" value="F:iron ion binding"/>
    <property type="evidence" value="ECO:0007669"/>
    <property type="project" value="InterPro"/>
</dbReference>
<keyword evidence="7 11" id="KW-0408">Iron</keyword>
<gene>
    <name evidence="14" type="primary">phhA</name>
    <name evidence="14" type="ORF">JHX88_01505</name>
    <name evidence="13" type="ORF">SAMN05421772_101372</name>
</gene>
<dbReference type="EMBL" id="FTOU01000001">
    <property type="protein sequence ID" value="SIS54428.1"/>
    <property type="molecule type" value="Genomic_DNA"/>
</dbReference>
<dbReference type="InterPro" id="IPR001273">
    <property type="entry name" value="ArAA_hydroxylase"/>
</dbReference>
<keyword evidence="5 11" id="KW-0479">Metal-binding</keyword>
<protein>
    <recommendedName>
        <fullName evidence="4">phenylalanine 4-monooxygenase</fullName>
        <ecNumber evidence="4">1.14.16.1</ecNumber>
    </recommendedName>
    <alternativeName>
        <fullName evidence="10">Phe-4-monooxygenase</fullName>
    </alternativeName>
</protein>
<dbReference type="GO" id="GO:0004505">
    <property type="term" value="F:phenylalanine 4-monooxygenase activity"/>
    <property type="evidence" value="ECO:0007669"/>
    <property type="project" value="UniProtKB-EC"/>
</dbReference>
<evidence type="ECO:0000313" key="13">
    <source>
        <dbReference type="EMBL" id="SIS54428.1"/>
    </source>
</evidence>
<keyword evidence="9" id="KW-0585">Phenylalanine catabolism</keyword>
<dbReference type="AlphaFoldDB" id="A0AA45W152"/>
<dbReference type="PROSITE" id="PS51410">
    <property type="entry name" value="BH4_AAA_HYDROXYL_2"/>
    <property type="match status" value="1"/>
</dbReference>
<dbReference type="GO" id="GO:0006559">
    <property type="term" value="P:L-phenylalanine catabolic process"/>
    <property type="evidence" value="ECO:0007669"/>
    <property type="project" value="UniProtKB-KW"/>
</dbReference>
<organism evidence="13 15">
    <name type="scientific">Paracoccus saliphilus</name>
    <dbReference type="NCBI Taxonomy" id="405559"/>
    <lineage>
        <taxon>Bacteria</taxon>
        <taxon>Pseudomonadati</taxon>
        <taxon>Pseudomonadota</taxon>
        <taxon>Alphaproteobacteria</taxon>
        <taxon>Rhodobacterales</taxon>
        <taxon>Paracoccaceae</taxon>
        <taxon>Paracoccus</taxon>
    </lineage>
</organism>